<evidence type="ECO:0000256" key="4">
    <source>
        <dbReference type="SAM" id="MobiDB-lite"/>
    </source>
</evidence>
<dbReference type="InterPro" id="IPR011989">
    <property type="entry name" value="ARM-like"/>
</dbReference>
<dbReference type="Pfam" id="PF08144">
    <property type="entry name" value="CPL"/>
    <property type="match status" value="1"/>
</dbReference>
<feature type="domain" description="PUM-HD" evidence="5">
    <location>
        <begin position="111"/>
        <end position="458"/>
    </location>
</feature>
<evidence type="ECO:0000256" key="1">
    <source>
        <dbReference type="ARBA" id="ARBA00022737"/>
    </source>
</evidence>
<dbReference type="SUPFAM" id="SSF48371">
    <property type="entry name" value="ARM repeat"/>
    <property type="match status" value="1"/>
</dbReference>
<evidence type="ECO:0000259" key="5">
    <source>
        <dbReference type="PROSITE" id="PS50303"/>
    </source>
</evidence>
<dbReference type="GO" id="GO:0005730">
    <property type="term" value="C:nucleolus"/>
    <property type="evidence" value="ECO:0007669"/>
    <property type="project" value="TreeGrafter"/>
</dbReference>
<keyword evidence="7" id="KW-1185">Reference proteome</keyword>
<accession>A0A8I6S7K5</accession>
<dbReference type="PANTHER" id="PTHR13389">
    <property type="entry name" value="PUMILIO HOMOLOG 3"/>
    <property type="match status" value="1"/>
</dbReference>
<proteinExistence type="predicted"/>
<organism evidence="6 7">
    <name type="scientific">Cimex lectularius</name>
    <name type="common">Bed bug</name>
    <name type="synonym">Acanthia lectularia</name>
    <dbReference type="NCBI Taxonomy" id="79782"/>
    <lineage>
        <taxon>Eukaryota</taxon>
        <taxon>Metazoa</taxon>
        <taxon>Ecdysozoa</taxon>
        <taxon>Arthropoda</taxon>
        <taxon>Hexapoda</taxon>
        <taxon>Insecta</taxon>
        <taxon>Pterygota</taxon>
        <taxon>Neoptera</taxon>
        <taxon>Paraneoptera</taxon>
        <taxon>Hemiptera</taxon>
        <taxon>Heteroptera</taxon>
        <taxon>Panheteroptera</taxon>
        <taxon>Cimicomorpha</taxon>
        <taxon>Cimicidae</taxon>
        <taxon>Cimex</taxon>
    </lineage>
</organism>
<dbReference type="GO" id="GO:0006417">
    <property type="term" value="P:regulation of translation"/>
    <property type="evidence" value="ECO:0007669"/>
    <property type="project" value="TreeGrafter"/>
</dbReference>
<dbReference type="EnsemblMetazoa" id="XM_014402824.2">
    <property type="protein sequence ID" value="XP_014258310.1"/>
    <property type="gene ID" value="LOC106671872"/>
</dbReference>
<dbReference type="GeneID" id="106671872"/>
<dbReference type="InterPro" id="IPR016024">
    <property type="entry name" value="ARM-type_fold"/>
</dbReference>
<dbReference type="OrthoDB" id="497380at2759"/>
<dbReference type="Gene3D" id="1.25.10.10">
    <property type="entry name" value="Leucine-rich Repeat Variant"/>
    <property type="match status" value="2"/>
</dbReference>
<protein>
    <recommendedName>
        <fullName evidence="5">PUM-HD domain-containing protein</fullName>
    </recommendedName>
</protein>
<evidence type="ECO:0000256" key="3">
    <source>
        <dbReference type="PROSITE-ProRule" id="PRU00317"/>
    </source>
</evidence>
<dbReference type="SMART" id="SM00025">
    <property type="entry name" value="Pumilio"/>
    <property type="match status" value="4"/>
</dbReference>
<keyword evidence="1" id="KW-0677">Repeat</keyword>
<dbReference type="CTD" id="33112"/>
<dbReference type="InterPro" id="IPR040059">
    <property type="entry name" value="PUM3"/>
</dbReference>
<dbReference type="Proteomes" id="UP000494040">
    <property type="component" value="Unassembled WGS sequence"/>
</dbReference>
<dbReference type="InterPro" id="IPR001313">
    <property type="entry name" value="Pumilio_RNA-bd_rpt"/>
</dbReference>
<dbReference type="GO" id="GO:0003729">
    <property type="term" value="F:mRNA binding"/>
    <property type="evidence" value="ECO:0007669"/>
    <property type="project" value="TreeGrafter"/>
</dbReference>
<feature type="compositionally biased region" description="Basic residues" evidence="4">
    <location>
        <begin position="34"/>
        <end position="47"/>
    </location>
</feature>
<keyword evidence="2" id="KW-0694">RNA-binding</keyword>
<dbReference type="KEGG" id="clec:106671872"/>
<dbReference type="PROSITE" id="PS50302">
    <property type="entry name" value="PUM"/>
    <property type="match status" value="1"/>
</dbReference>
<dbReference type="AlphaFoldDB" id="A0A8I6S7K5"/>
<dbReference type="InterPro" id="IPR033133">
    <property type="entry name" value="PUM-HD"/>
</dbReference>
<dbReference type="PANTHER" id="PTHR13389:SF0">
    <property type="entry name" value="PUMILIO HOMOLOG 3"/>
    <property type="match status" value="1"/>
</dbReference>
<evidence type="ECO:0000313" key="7">
    <source>
        <dbReference type="Proteomes" id="UP000494040"/>
    </source>
</evidence>
<sequence>MKRKSTESEGMEVPVEKTIVAKKFKPSKTPTKTKNTKFIKGKPSKKMFGKDSTKAFQGKPLKKTFRKDSTKPLQGGTMEKPEWAGIKKKHKEVTLQRKLKRNTSIHSELQEAKKLFEVIRTKKCPLSERNNHVKKLAASVKGNLDKMVMRHDTARIIQWLLKLGTPEVKESIVSELINDVVVLVRSKYSNHIIKCILKSCNSSTQRQLIQNCYGHVLKLLSSKISAPIIEDMYSNYANKKEKMLLKKELYGDLLKNTTETDLGKALQENVTLKPAILRKIHTMLTQLLAKKWSYNSNLVMSTVLDYIQNCEEKEKTEIFEILKSDISLLIKTKFGANVGFYLIWNCSAKGKKDIVKELKCDLRNIAMTEAGSMFLLHLIDSVDDTVLMKKALLPTIIDCAEKLVQNEHGKRVILYLFAHRDTHFFHPSYIEKLKMADTSSNVKKSQEKRMNELLECCLNPIFIQIRDNPKAWLANGSVSLVTAAILRQGTDSNPLIAETYSSLAQYCTDLESMKDDKTTCIIEDAGVHKALKQIIKHDQVLHESGKITFSASLVESLKKQTLEKWLTFSRGCFTLLFLLETNIEGVLSELRKKFKETSNFEALKTSEQTGAKLLYKKAKELNFI</sequence>
<feature type="region of interest" description="Disordered" evidence="4">
    <location>
        <begin position="25"/>
        <end position="52"/>
    </location>
</feature>
<feature type="repeat" description="Pumilio" evidence="3">
    <location>
        <begin position="175"/>
        <end position="210"/>
    </location>
</feature>
<dbReference type="PROSITE" id="PS50303">
    <property type="entry name" value="PUM_HD"/>
    <property type="match status" value="1"/>
</dbReference>
<reference evidence="6" key="1">
    <citation type="submission" date="2022-01" db="UniProtKB">
        <authorList>
            <consortium name="EnsemblMetazoa"/>
        </authorList>
    </citation>
    <scope>IDENTIFICATION</scope>
</reference>
<dbReference type="OMA" id="YGPEFSI"/>
<dbReference type="InterPro" id="IPR012959">
    <property type="entry name" value="CPL_dom"/>
</dbReference>
<evidence type="ECO:0000256" key="2">
    <source>
        <dbReference type="ARBA" id="ARBA00022884"/>
    </source>
</evidence>
<evidence type="ECO:0000313" key="6">
    <source>
        <dbReference type="EnsemblMetazoa" id="XP_014258310.1"/>
    </source>
</evidence>
<dbReference type="RefSeq" id="XP_014258310.1">
    <property type="nucleotide sequence ID" value="XM_014402824.2"/>
</dbReference>
<name>A0A8I6S7K5_CIMLE</name>